<reference evidence="1 2" key="1">
    <citation type="journal article" date="2019" name="Nat. Ecol. Evol.">
        <title>Megaphylogeny resolves global patterns of mushroom evolution.</title>
        <authorList>
            <person name="Varga T."/>
            <person name="Krizsan K."/>
            <person name="Foldi C."/>
            <person name="Dima B."/>
            <person name="Sanchez-Garcia M."/>
            <person name="Sanchez-Ramirez S."/>
            <person name="Szollosi G.J."/>
            <person name="Szarkandi J.G."/>
            <person name="Papp V."/>
            <person name="Albert L."/>
            <person name="Andreopoulos W."/>
            <person name="Angelini C."/>
            <person name="Antonin V."/>
            <person name="Barry K.W."/>
            <person name="Bougher N.L."/>
            <person name="Buchanan P."/>
            <person name="Buyck B."/>
            <person name="Bense V."/>
            <person name="Catcheside P."/>
            <person name="Chovatia M."/>
            <person name="Cooper J."/>
            <person name="Damon W."/>
            <person name="Desjardin D."/>
            <person name="Finy P."/>
            <person name="Geml J."/>
            <person name="Haridas S."/>
            <person name="Hughes K."/>
            <person name="Justo A."/>
            <person name="Karasinski D."/>
            <person name="Kautmanova I."/>
            <person name="Kiss B."/>
            <person name="Kocsube S."/>
            <person name="Kotiranta H."/>
            <person name="LaButti K.M."/>
            <person name="Lechner B.E."/>
            <person name="Liimatainen K."/>
            <person name="Lipzen A."/>
            <person name="Lukacs Z."/>
            <person name="Mihaltcheva S."/>
            <person name="Morgado L.N."/>
            <person name="Niskanen T."/>
            <person name="Noordeloos M.E."/>
            <person name="Ohm R.A."/>
            <person name="Ortiz-Santana B."/>
            <person name="Ovrebo C."/>
            <person name="Racz N."/>
            <person name="Riley R."/>
            <person name="Savchenko A."/>
            <person name="Shiryaev A."/>
            <person name="Soop K."/>
            <person name="Spirin V."/>
            <person name="Szebenyi C."/>
            <person name="Tomsovsky M."/>
            <person name="Tulloss R.E."/>
            <person name="Uehling J."/>
            <person name="Grigoriev I.V."/>
            <person name="Vagvolgyi C."/>
            <person name="Papp T."/>
            <person name="Martin F.M."/>
            <person name="Miettinen O."/>
            <person name="Hibbett D.S."/>
            <person name="Nagy L.G."/>
        </authorList>
    </citation>
    <scope>NUCLEOTIDE SEQUENCE [LARGE SCALE GENOMIC DNA]</scope>
    <source>
        <strain evidence="1 2">NL-1719</strain>
    </source>
</reference>
<dbReference type="Proteomes" id="UP000308600">
    <property type="component" value="Unassembled WGS sequence"/>
</dbReference>
<dbReference type="EMBL" id="ML209153">
    <property type="protein sequence ID" value="TFK58895.1"/>
    <property type="molecule type" value="Genomic_DNA"/>
</dbReference>
<feature type="non-terminal residue" evidence="1">
    <location>
        <position position="56"/>
    </location>
</feature>
<feature type="non-terminal residue" evidence="1">
    <location>
        <position position="1"/>
    </location>
</feature>
<proteinExistence type="predicted"/>
<organism evidence="1 2">
    <name type="scientific">Pluteus cervinus</name>
    <dbReference type="NCBI Taxonomy" id="181527"/>
    <lineage>
        <taxon>Eukaryota</taxon>
        <taxon>Fungi</taxon>
        <taxon>Dikarya</taxon>
        <taxon>Basidiomycota</taxon>
        <taxon>Agaricomycotina</taxon>
        <taxon>Agaricomycetes</taxon>
        <taxon>Agaricomycetidae</taxon>
        <taxon>Agaricales</taxon>
        <taxon>Pluteineae</taxon>
        <taxon>Pluteaceae</taxon>
        <taxon>Pluteus</taxon>
    </lineage>
</organism>
<keyword evidence="2" id="KW-1185">Reference proteome</keyword>
<sequence>DLCHRTAFTGMILREWDRHFNAIKLELQAALGEISFTADCWSSSNMRSFLAITAHW</sequence>
<evidence type="ECO:0000313" key="2">
    <source>
        <dbReference type="Proteomes" id="UP000308600"/>
    </source>
</evidence>
<gene>
    <name evidence="1" type="ORF">BDN72DRAFT_748864</name>
</gene>
<accession>A0ACD3A0F0</accession>
<name>A0ACD3A0F0_9AGAR</name>
<protein>
    <submittedName>
        <fullName evidence="1">Uncharacterized protein</fullName>
    </submittedName>
</protein>
<evidence type="ECO:0000313" key="1">
    <source>
        <dbReference type="EMBL" id="TFK58895.1"/>
    </source>
</evidence>